<evidence type="ECO:0000256" key="1">
    <source>
        <dbReference type="SAM" id="Phobius"/>
    </source>
</evidence>
<gene>
    <name evidence="2" type="ORF">ACFOOR_04725</name>
</gene>
<comment type="caution">
    <text evidence="2">The sequence shown here is derived from an EMBL/GenBank/DDBJ whole genome shotgun (WGS) entry which is preliminary data.</text>
</comment>
<keyword evidence="1" id="KW-0812">Transmembrane</keyword>
<sequence>MDIFGIELFALVGFLFAAYSIVANDVIQTLGTFLASNAKRPWVVLWLFASTIIVGVMLYGWFAYDGDIAFDRLNRIPYPEGGIQWWHALPPLALLILTRFGIPVSTTFLVLTIFALTGGESTEGVMESMLVKSLVGYLVAFGAGILVWLLISNLFERWVFKTRENPQNAFWFVAQWASTAFLWTQWLMQDLANIFIFLPRETVVDASGDVHVTFSVGLLVFATALMIALHAVIFAMRGGEIQKIVTTKTNTRDIRAATVVDLVYGLILLFFKELNDVPMSTTWVFLGLLAGRETAISLVTALRKRLEMVWDVVSDVIRAFIGLVVSVVLAIALPAMASGQAPSLPAFLTGAFQ</sequence>
<feature type="transmembrane region" description="Helical" evidence="1">
    <location>
        <begin position="42"/>
        <end position="64"/>
    </location>
</feature>
<proteinExistence type="predicted"/>
<feature type="transmembrane region" description="Helical" evidence="1">
    <location>
        <begin position="134"/>
        <end position="156"/>
    </location>
</feature>
<keyword evidence="1" id="KW-0472">Membrane</keyword>
<dbReference type="RefSeq" id="WP_343164812.1">
    <property type="nucleotide sequence ID" value="NZ_JBHRSV010000003.1"/>
</dbReference>
<reference evidence="3" key="1">
    <citation type="journal article" date="2019" name="Int. J. Syst. Evol. Microbiol.">
        <title>The Global Catalogue of Microorganisms (GCM) 10K type strain sequencing project: providing services to taxonomists for standard genome sequencing and annotation.</title>
        <authorList>
            <consortium name="The Broad Institute Genomics Platform"/>
            <consortium name="The Broad Institute Genome Sequencing Center for Infectious Disease"/>
            <person name="Wu L."/>
            <person name="Ma J."/>
        </authorList>
    </citation>
    <scope>NUCLEOTIDE SEQUENCE [LARGE SCALE GENOMIC DNA]</scope>
    <source>
        <strain evidence="3">KCTC 52487</strain>
    </source>
</reference>
<dbReference type="EMBL" id="JBHRSV010000003">
    <property type="protein sequence ID" value="MFC2925405.1"/>
    <property type="molecule type" value="Genomic_DNA"/>
</dbReference>
<keyword evidence="1" id="KW-1133">Transmembrane helix</keyword>
<feature type="transmembrane region" description="Helical" evidence="1">
    <location>
        <begin position="254"/>
        <end position="271"/>
    </location>
</feature>
<feature type="transmembrane region" description="Helical" evidence="1">
    <location>
        <begin position="212"/>
        <end position="233"/>
    </location>
</feature>
<feature type="transmembrane region" description="Helical" evidence="1">
    <location>
        <begin position="85"/>
        <end position="114"/>
    </location>
</feature>
<feature type="transmembrane region" description="Helical" evidence="1">
    <location>
        <begin position="168"/>
        <end position="188"/>
    </location>
</feature>
<organism evidence="2 3">
    <name type="scientific">Hyphobacterium vulgare</name>
    <dbReference type="NCBI Taxonomy" id="1736751"/>
    <lineage>
        <taxon>Bacteria</taxon>
        <taxon>Pseudomonadati</taxon>
        <taxon>Pseudomonadota</taxon>
        <taxon>Alphaproteobacteria</taxon>
        <taxon>Maricaulales</taxon>
        <taxon>Maricaulaceae</taxon>
        <taxon>Hyphobacterium</taxon>
    </lineage>
</organism>
<evidence type="ECO:0000313" key="2">
    <source>
        <dbReference type="EMBL" id="MFC2925405.1"/>
    </source>
</evidence>
<evidence type="ECO:0008006" key="4">
    <source>
        <dbReference type="Google" id="ProtNLM"/>
    </source>
</evidence>
<keyword evidence="3" id="KW-1185">Reference proteome</keyword>
<accession>A0ABV6ZVC1</accession>
<protein>
    <recommendedName>
        <fullName evidence="4">Phosphate/sulfate permease</fullName>
    </recommendedName>
</protein>
<name>A0ABV6ZVC1_9PROT</name>
<feature type="transmembrane region" description="Helical" evidence="1">
    <location>
        <begin position="283"/>
        <end position="303"/>
    </location>
</feature>
<feature type="transmembrane region" description="Helical" evidence="1">
    <location>
        <begin position="315"/>
        <end position="337"/>
    </location>
</feature>
<dbReference type="Proteomes" id="UP001595379">
    <property type="component" value="Unassembled WGS sequence"/>
</dbReference>
<evidence type="ECO:0000313" key="3">
    <source>
        <dbReference type="Proteomes" id="UP001595379"/>
    </source>
</evidence>